<organism evidence="3">
    <name type="scientific">Perkinsus marinus (strain ATCC 50983 / TXsc)</name>
    <dbReference type="NCBI Taxonomy" id="423536"/>
    <lineage>
        <taxon>Eukaryota</taxon>
        <taxon>Sar</taxon>
        <taxon>Alveolata</taxon>
        <taxon>Perkinsozoa</taxon>
        <taxon>Perkinsea</taxon>
        <taxon>Perkinsida</taxon>
        <taxon>Perkinsidae</taxon>
        <taxon>Perkinsus</taxon>
    </lineage>
</organism>
<dbReference type="GeneID" id="9087282"/>
<proteinExistence type="predicted"/>
<feature type="non-terminal residue" evidence="2">
    <location>
        <position position="53"/>
    </location>
</feature>
<keyword evidence="3" id="KW-1185">Reference proteome</keyword>
<protein>
    <recommendedName>
        <fullName evidence="1">N-acetyltransferase domain-containing protein</fullName>
    </recommendedName>
</protein>
<dbReference type="PROSITE" id="PS51729">
    <property type="entry name" value="GNAT_YJDJ"/>
    <property type="match status" value="1"/>
</dbReference>
<dbReference type="InterPro" id="IPR031165">
    <property type="entry name" value="GNAT_YJDJ"/>
</dbReference>
<dbReference type="AlphaFoldDB" id="C5KCU0"/>
<dbReference type="InParanoid" id="C5KCU0"/>
<dbReference type="EMBL" id="GG671995">
    <property type="protein sequence ID" value="EER17689.1"/>
    <property type="molecule type" value="Genomic_DNA"/>
</dbReference>
<gene>
    <name evidence="2" type="ORF">Pmar_PMAR023610</name>
</gene>
<dbReference type="RefSeq" id="XP_002785893.1">
    <property type="nucleotide sequence ID" value="XM_002785847.1"/>
</dbReference>
<accession>C5KCU0</accession>
<name>C5KCU0_PERM5</name>
<feature type="domain" description="N-acetyltransferase" evidence="1">
    <location>
        <begin position="7"/>
        <end position="53"/>
    </location>
</feature>
<reference evidence="2 3" key="1">
    <citation type="submission" date="2008-07" db="EMBL/GenBank/DDBJ databases">
        <authorList>
            <person name="El-Sayed N."/>
            <person name="Caler E."/>
            <person name="Inman J."/>
            <person name="Amedeo P."/>
            <person name="Hass B."/>
            <person name="Wortman J."/>
        </authorList>
    </citation>
    <scope>NUCLEOTIDE SEQUENCE [LARGE SCALE GENOMIC DNA]</scope>
    <source>
        <strain evidence="3">ATCC 50983 / TXsc</strain>
    </source>
</reference>
<sequence length="53" mass="5858">MAESSVQHDAAKHLFYIGKRASPVAYLEYRLLAGHSRVMDLTHTFTAPAGRGK</sequence>
<evidence type="ECO:0000259" key="1">
    <source>
        <dbReference type="PROSITE" id="PS51729"/>
    </source>
</evidence>
<dbReference type="Proteomes" id="UP000007800">
    <property type="component" value="Unassembled WGS sequence"/>
</dbReference>
<evidence type="ECO:0000313" key="3">
    <source>
        <dbReference type="Proteomes" id="UP000007800"/>
    </source>
</evidence>
<evidence type="ECO:0000313" key="2">
    <source>
        <dbReference type="EMBL" id="EER17689.1"/>
    </source>
</evidence>
<dbReference type="Gene3D" id="3.40.630.30">
    <property type="match status" value="1"/>
</dbReference>